<organism evidence="4">
    <name type="scientific">Acididesulfobacillus acetoxydans</name>
    <dbReference type="NCBI Taxonomy" id="1561005"/>
    <lineage>
        <taxon>Bacteria</taxon>
        <taxon>Bacillati</taxon>
        <taxon>Bacillota</taxon>
        <taxon>Clostridia</taxon>
        <taxon>Eubacteriales</taxon>
        <taxon>Peptococcaceae</taxon>
        <taxon>Acididesulfobacillus</taxon>
    </lineage>
</organism>
<dbReference type="InterPro" id="IPR001347">
    <property type="entry name" value="SIS_dom"/>
</dbReference>
<keyword evidence="2 4" id="KW-0413">Isomerase</keyword>
<dbReference type="PROSITE" id="PS51464">
    <property type="entry name" value="SIS"/>
    <property type="match status" value="1"/>
</dbReference>
<reference evidence="5" key="1">
    <citation type="submission" date="2014-11" db="EMBL/GenBank/DDBJ databases">
        <authorList>
            <person name="Hornung B.V."/>
        </authorList>
    </citation>
    <scope>NUCLEOTIDE SEQUENCE</scope>
    <source>
        <strain evidence="5">INE</strain>
    </source>
</reference>
<proteinExistence type="inferred from homology"/>
<dbReference type="GO" id="GO:0004476">
    <property type="term" value="F:mannose-6-phosphate isomerase activity"/>
    <property type="evidence" value="ECO:0007669"/>
    <property type="project" value="UniProtKB-EC"/>
</dbReference>
<comment type="similarity">
    <text evidence="1">Belongs to the PGI/PMI family.</text>
</comment>
<evidence type="ECO:0000313" key="5">
    <source>
        <dbReference type="EMBL" id="CEJ08938.1"/>
    </source>
</evidence>
<dbReference type="NCBIfam" id="NF006426">
    <property type="entry name" value="PRK08674.1-6"/>
    <property type="match status" value="1"/>
</dbReference>
<dbReference type="Proteomes" id="UP001071230">
    <property type="component" value="Unassembled WGS sequence"/>
</dbReference>
<dbReference type="RefSeq" id="WP_240984495.1">
    <property type="nucleotide sequence ID" value="NZ_CDGJ01000104.1"/>
</dbReference>
<dbReference type="KEGG" id="aacx:DEACI_1558"/>
<dbReference type="SUPFAM" id="SSF53697">
    <property type="entry name" value="SIS domain"/>
    <property type="match status" value="1"/>
</dbReference>
<dbReference type="InterPro" id="IPR019490">
    <property type="entry name" value="Glu6P/Mann6P_isomerase_C"/>
</dbReference>
<dbReference type="EC" id="5.3.1.8" evidence="4 5"/>
<protein>
    <submittedName>
        <fullName evidence="5">Bifunctional phosphoglucose/phosphomannose isomerase</fullName>
        <ecNumber evidence="4 5">5.3.1.8</ecNumber>
        <ecNumber evidence="4 5">5.3.1.9</ecNumber>
    </submittedName>
    <submittedName>
        <fullName evidence="4">Mannose-6-phosphate isomerase/Glucose-6-phosphate isomerase</fullName>
    </submittedName>
</protein>
<accession>A0A8S0Y2J6</accession>
<dbReference type="EMBL" id="LR746496">
    <property type="protein sequence ID" value="CAA7600905.1"/>
    <property type="molecule type" value="Genomic_DNA"/>
</dbReference>
<dbReference type="Gene3D" id="3.40.50.10490">
    <property type="entry name" value="Glucose-6-phosphate isomerase like protein, domain 1"/>
    <property type="match status" value="2"/>
</dbReference>
<evidence type="ECO:0000259" key="3">
    <source>
        <dbReference type="PROSITE" id="PS51464"/>
    </source>
</evidence>
<evidence type="ECO:0000313" key="6">
    <source>
        <dbReference type="Proteomes" id="UP001071230"/>
    </source>
</evidence>
<feature type="domain" description="SIS" evidence="3">
    <location>
        <begin position="43"/>
        <end position="185"/>
    </location>
</feature>
<dbReference type="GO" id="GO:0097367">
    <property type="term" value="F:carbohydrate derivative binding"/>
    <property type="evidence" value="ECO:0007669"/>
    <property type="project" value="InterPro"/>
</dbReference>
<dbReference type="InterPro" id="IPR046348">
    <property type="entry name" value="SIS_dom_sf"/>
</dbReference>
<dbReference type="Proteomes" id="UP000836597">
    <property type="component" value="Chromosome"/>
</dbReference>
<dbReference type="EC" id="5.3.1.9" evidence="4 5"/>
<dbReference type="GO" id="GO:0005975">
    <property type="term" value="P:carbohydrate metabolic process"/>
    <property type="evidence" value="ECO:0007669"/>
    <property type="project" value="InterPro"/>
</dbReference>
<dbReference type="GO" id="GO:0004347">
    <property type="term" value="F:glucose-6-phosphate isomerase activity"/>
    <property type="evidence" value="ECO:0007669"/>
    <property type="project" value="UniProtKB-EC"/>
</dbReference>
<dbReference type="GO" id="GO:1901135">
    <property type="term" value="P:carbohydrate derivative metabolic process"/>
    <property type="evidence" value="ECO:0007669"/>
    <property type="project" value="InterPro"/>
</dbReference>
<reference evidence="4" key="2">
    <citation type="submission" date="2020-01" db="EMBL/GenBank/DDBJ databases">
        <authorList>
            <person name="Hornung B."/>
        </authorList>
    </citation>
    <scope>NUCLEOTIDE SEQUENCE</scope>
    <source>
        <strain evidence="4">PacBioINE</strain>
    </source>
</reference>
<evidence type="ECO:0000256" key="2">
    <source>
        <dbReference type="ARBA" id="ARBA00023235"/>
    </source>
</evidence>
<dbReference type="AlphaFoldDB" id="A0A8S0Y2J6"/>
<dbReference type="EMBL" id="CDGJ01000104">
    <property type="protein sequence ID" value="CEJ08938.1"/>
    <property type="molecule type" value="Genomic_DNA"/>
</dbReference>
<name>A0A8S0Y2J6_9FIRM</name>
<sequence>MSETNQDMLVDLDDVKRIREMDSLASIVATENYDLQFREAVEIGGAFEPGRPGSTIHEIVILGTGGGSAVTGGLLRSFLFNQLSQPIVICQGYNIPAYIDEHSLVLVMSHSGNTEEILCMYDQAKAKGAHLISITSGGTLLARSRQDGVESLVVPCDIGHPRRDLGYLFVTAVILLHKLGLIDDKTSELEGVADLFALLREKYRPEIPSERNLAKQIAFRLAWRIPVIYGSSDYYDSVAWRWKNQFGENSKQMSFYNVIPNIHHDEAVGWEAPDEIMRNFHFIILRDNELDRVEVKKRKDVTAKMLKQKQAGITEVDAEGVGVLARMFSLIYLGDFVSLYASICRGIDPTPVGIINLFKKEMAEWSK</sequence>
<dbReference type="Pfam" id="PF10432">
    <property type="entry name" value="bact-PGI_C"/>
    <property type="match status" value="1"/>
</dbReference>
<evidence type="ECO:0000256" key="1">
    <source>
        <dbReference type="ARBA" id="ARBA00010523"/>
    </source>
</evidence>
<evidence type="ECO:0000313" key="4">
    <source>
        <dbReference type="EMBL" id="CAA7600905.1"/>
    </source>
</evidence>
<gene>
    <name evidence="4" type="ORF">DEACI_1558</name>
    <name evidence="5" type="ORF">DEACI_3420</name>
</gene>
<dbReference type="CDD" id="cd05637">
    <property type="entry name" value="SIS_PGI_PMI_2"/>
    <property type="match status" value="1"/>
</dbReference>
<keyword evidence="6" id="KW-1185">Reference proteome</keyword>